<dbReference type="Proteomes" id="UP000228900">
    <property type="component" value="Unassembled WGS sequence"/>
</dbReference>
<evidence type="ECO:0000313" key="13">
    <source>
        <dbReference type="Proteomes" id="UP000228900"/>
    </source>
</evidence>
<dbReference type="PANTHER" id="PTHR30437">
    <property type="entry name" value="TRANSCRIPTION ELONGATION FACTOR GREA"/>
    <property type="match status" value="1"/>
</dbReference>
<dbReference type="InterPro" id="IPR036953">
    <property type="entry name" value="GreA/GreB_C_sf"/>
</dbReference>
<organism evidence="12 13">
    <name type="scientific">Candidatus Falkowbacteria bacterium CG10_big_fil_rev_8_21_14_0_10_39_9</name>
    <dbReference type="NCBI Taxonomy" id="1974566"/>
    <lineage>
        <taxon>Bacteria</taxon>
        <taxon>Candidatus Falkowiibacteriota</taxon>
    </lineage>
</organism>
<feature type="domain" description="Transcription elongation factor GreA/GreB C-terminal" evidence="10">
    <location>
        <begin position="83"/>
        <end position="154"/>
    </location>
</feature>
<gene>
    <name evidence="8" type="primary">greA</name>
    <name evidence="12" type="ORF">COT98_01635</name>
</gene>
<evidence type="ECO:0000256" key="5">
    <source>
        <dbReference type="ARBA" id="ARBA00023163"/>
    </source>
</evidence>
<evidence type="ECO:0000256" key="9">
    <source>
        <dbReference type="RuleBase" id="RU000556"/>
    </source>
</evidence>
<proteinExistence type="inferred from homology"/>
<evidence type="ECO:0000313" key="12">
    <source>
        <dbReference type="EMBL" id="PIT94949.1"/>
    </source>
</evidence>
<dbReference type="InterPro" id="IPR018151">
    <property type="entry name" value="TF_GreA/GreB_CS"/>
</dbReference>
<sequence>MPEQQIITPEGYNKLKDELEFLSTTRRREIADRIEKAKELGDLSENAEYTEAKDAQALNEGRVAELTGTVENVLVVDKKQKIDNKVAMGSTVIVKCDGKEKEYTIVSFNEASPADGKISNESPIGLAFLNRGKGEEVVVETPRGEVKYKIIDIK</sequence>
<evidence type="ECO:0000259" key="10">
    <source>
        <dbReference type="Pfam" id="PF01272"/>
    </source>
</evidence>
<protein>
    <recommendedName>
        <fullName evidence="2 8">Transcription elongation factor GreA</fullName>
    </recommendedName>
    <alternativeName>
        <fullName evidence="7 8">Transcript cleavage factor GreA</fullName>
    </alternativeName>
</protein>
<comment type="similarity">
    <text evidence="1 8 9">Belongs to the GreA/GreB family.</text>
</comment>
<dbReference type="GO" id="GO:0032784">
    <property type="term" value="P:regulation of DNA-templated transcription elongation"/>
    <property type="evidence" value="ECO:0007669"/>
    <property type="project" value="UniProtKB-UniRule"/>
</dbReference>
<accession>A0A2M6WQ82</accession>
<dbReference type="SUPFAM" id="SSF46557">
    <property type="entry name" value="GreA transcript cleavage protein, N-terminal domain"/>
    <property type="match status" value="1"/>
</dbReference>
<dbReference type="Gene3D" id="3.10.50.30">
    <property type="entry name" value="Transcription elongation factor, GreA/GreB, C-terminal domain"/>
    <property type="match status" value="1"/>
</dbReference>
<dbReference type="InterPro" id="IPR028624">
    <property type="entry name" value="Tscrpt_elong_fac_GreA/B"/>
</dbReference>
<dbReference type="InterPro" id="IPR006359">
    <property type="entry name" value="Tscrpt_elong_fac_GreA"/>
</dbReference>
<dbReference type="Gene3D" id="1.10.287.180">
    <property type="entry name" value="Transcription elongation factor, GreA/GreB, N-terminal domain"/>
    <property type="match status" value="1"/>
</dbReference>
<reference evidence="13" key="1">
    <citation type="submission" date="2017-09" db="EMBL/GenBank/DDBJ databases">
        <title>Depth-based differentiation of microbial function through sediment-hosted aquifers and enrichment of novel symbionts in the deep terrestrial subsurface.</title>
        <authorList>
            <person name="Probst A.J."/>
            <person name="Ladd B."/>
            <person name="Jarett J.K."/>
            <person name="Geller-Mcgrath D.E."/>
            <person name="Sieber C.M.K."/>
            <person name="Emerson J.B."/>
            <person name="Anantharaman K."/>
            <person name="Thomas B.C."/>
            <person name="Malmstrom R."/>
            <person name="Stieglmeier M."/>
            <person name="Klingl A."/>
            <person name="Woyke T."/>
            <person name="Ryan C.M."/>
            <person name="Banfield J.F."/>
        </authorList>
    </citation>
    <scope>NUCLEOTIDE SEQUENCE [LARGE SCALE GENOMIC DNA]</scope>
</reference>
<evidence type="ECO:0000256" key="2">
    <source>
        <dbReference type="ARBA" id="ARBA00013729"/>
    </source>
</evidence>
<keyword evidence="4 8" id="KW-0238">DNA-binding</keyword>
<evidence type="ECO:0000256" key="6">
    <source>
        <dbReference type="ARBA" id="ARBA00024916"/>
    </source>
</evidence>
<dbReference type="EMBL" id="PFAQ01000027">
    <property type="protein sequence ID" value="PIT94949.1"/>
    <property type="molecule type" value="Genomic_DNA"/>
</dbReference>
<keyword evidence="12" id="KW-0648">Protein biosynthesis</keyword>
<name>A0A2M6WQ82_9BACT</name>
<comment type="function">
    <text evidence="6 8 9">Necessary for efficient RNA polymerase transcription elongation past template-encoded arresting sites. The arresting sites in DNA have the property of trapping a certain fraction of elongating RNA polymerases that pass through, resulting in locked ternary complexes. Cleavage of the nascent transcript by cleavage factors such as GreA or GreB allows the resumption of elongation from the new 3'terminus. GreA releases sequences of 2 to 3 nucleotides.</text>
</comment>
<dbReference type="GO" id="GO:0070063">
    <property type="term" value="F:RNA polymerase binding"/>
    <property type="evidence" value="ECO:0007669"/>
    <property type="project" value="InterPro"/>
</dbReference>
<dbReference type="GO" id="GO:0006354">
    <property type="term" value="P:DNA-templated transcription elongation"/>
    <property type="evidence" value="ECO:0007669"/>
    <property type="project" value="TreeGrafter"/>
</dbReference>
<evidence type="ECO:0000259" key="11">
    <source>
        <dbReference type="Pfam" id="PF03449"/>
    </source>
</evidence>
<evidence type="ECO:0000256" key="7">
    <source>
        <dbReference type="ARBA" id="ARBA00030776"/>
    </source>
</evidence>
<dbReference type="PIRSF" id="PIRSF006092">
    <property type="entry name" value="GreA_GreB"/>
    <property type="match status" value="1"/>
</dbReference>
<dbReference type="InterPro" id="IPR022691">
    <property type="entry name" value="Tscrpt_elong_fac_GreA/B_N"/>
</dbReference>
<evidence type="ECO:0000256" key="3">
    <source>
        <dbReference type="ARBA" id="ARBA00023015"/>
    </source>
</evidence>
<dbReference type="InterPro" id="IPR023459">
    <property type="entry name" value="Tscrpt_elong_fac_GreA/B_fam"/>
</dbReference>
<dbReference type="PROSITE" id="PS00829">
    <property type="entry name" value="GREAB_1"/>
    <property type="match status" value="1"/>
</dbReference>
<dbReference type="HAMAP" id="MF_00105">
    <property type="entry name" value="GreA_GreB"/>
    <property type="match status" value="1"/>
</dbReference>
<dbReference type="PANTHER" id="PTHR30437:SF4">
    <property type="entry name" value="TRANSCRIPTION ELONGATION FACTOR GREA"/>
    <property type="match status" value="1"/>
</dbReference>
<dbReference type="GO" id="GO:0003746">
    <property type="term" value="F:translation elongation factor activity"/>
    <property type="evidence" value="ECO:0007669"/>
    <property type="project" value="UniProtKB-KW"/>
</dbReference>
<evidence type="ECO:0000256" key="8">
    <source>
        <dbReference type="HAMAP-Rule" id="MF_00105"/>
    </source>
</evidence>
<dbReference type="Pfam" id="PF03449">
    <property type="entry name" value="GreA_GreB_N"/>
    <property type="match status" value="1"/>
</dbReference>
<dbReference type="InterPro" id="IPR001437">
    <property type="entry name" value="Tscrpt_elong_fac_GreA/B_C"/>
</dbReference>
<keyword evidence="12" id="KW-0251">Elongation factor</keyword>
<dbReference type="GO" id="GO:0003677">
    <property type="term" value="F:DNA binding"/>
    <property type="evidence" value="ECO:0007669"/>
    <property type="project" value="UniProtKB-UniRule"/>
</dbReference>
<feature type="domain" description="Transcription elongation factor GreA/GreB N-terminal" evidence="11">
    <location>
        <begin position="6"/>
        <end position="73"/>
    </location>
</feature>
<dbReference type="NCBIfam" id="NF001263">
    <property type="entry name" value="PRK00226.1-4"/>
    <property type="match status" value="1"/>
</dbReference>
<dbReference type="SUPFAM" id="SSF54534">
    <property type="entry name" value="FKBP-like"/>
    <property type="match status" value="1"/>
</dbReference>
<dbReference type="NCBIfam" id="TIGR01462">
    <property type="entry name" value="greA"/>
    <property type="match status" value="1"/>
</dbReference>
<dbReference type="InterPro" id="IPR036805">
    <property type="entry name" value="Tscrpt_elong_fac_GreA/B_N_sf"/>
</dbReference>
<keyword evidence="3 8" id="KW-0805">Transcription regulation</keyword>
<dbReference type="FunFam" id="1.10.287.180:FF:000001">
    <property type="entry name" value="Transcription elongation factor GreA"/>
    <property type="match status" value="1"/>
</dbReference>
<dbReference type="AlphaFoldDB" id="A0A2M6WQ82"/>
<evidence type="ECO:0000256" key="4">
    <source>
        <dbReference type="ARBA" id="ARBA00023125"/>
    </source>
</evidence>
<keyword evidence="5 8" id="KW-0804">Transcription</keyword>
<dbReference type="Pfam" id="PF01272">
    <property type="entry name" value="GreA_GreB"/>
    <property type="match status" value="1"/>
</dbReference>
<evidence type="ECO:0000256" key="1">
    <source>
        <dbReference type="ARBA" id="ARBA00008213"/>
    </source>
</evidence>
<comment type="caution">
    <text evidence="12">The sequence shown here is derived from an EMBL/GenBank/DDBJ whole genome shotgun (WGS) entry which is preliminary data.</text>
</comment>